<dbReference type="EMBL" id="FNFF01000007">
    <property type="protein sequence ID" value="SDK40455.1"/>
    <property type="molecule type" value="Genomic_DNA"/>
</dbReference>
<keyword evidence="2 5" id="KW-0349">Heme</keyword>
<dbReference type="RefSeq" id="WP_093611802.1">
    <property type="nucleotide sequence ID" value="NZ_FNFF01000007.1"/>
</dbReference>
<dbReference type="SUPFAM" id="SSF46458">
    <property type="entry name" value="Globin-like"/>
    <property type="match status" value="1"/>
</dbReference>
<keyword evidence="3 5" id="KW-0479">Metal-binding</keyword>
<feature type="region of interest" description="Disordered" evidence="6">
    <location>
        <begin position="241"/>
        <end position="260"/>
    </location>
</feature>
<dbReference type="GO" id="GO:0019825">
    <property type="term" value="F:oxygen binding"/>
    <property type="evidence" value="ECO:0007669"/>
    <property type="project" value="InterPro"/>
</dbReference>
<name>A0A1G9BNM3_9ACTN</name>
<dbReference type="OrthoDB" id="9798157at2"/>
<evidence type="ECO:0000256" key="3">
    <source>
        <dbReference type="ARBA" id="ARBA00022723"/>
    </source>
</evidence>
<feature type="binding site" description="distal binding residue" evidence="5">
    <location>
        <position position="176"/>
    </location>
    <ligand>
        <name>heme</name>
        <dbReference type="ChEBI" id="CHEBI:30413"/>
    </ligand>
    <ligandPart>
        <name>Fe</name>
        <dbReference type="ChEBI" id="CHEBI:18248"/>
    </ligandPart>
</feature>
<evidence type="ECO:0000256" key="5">
    <source>
        <dbReference type="PIRSR" id="PIRSR601486-1"/>
    </source>
</evidence>
<evidence type="ECO:0000256" key="2">
    <source>
        <dbReference type="ARBA" id="ARBA00022617"/>
    </source>
</evidence>
<reference evidence="8 9" key="1">
    <citation type="submission" date="2016-10" db="EMBL/GenBank/DDBJ databases">
        <authorList>
            <person name="de Groot N.N."/>
        </authorList>
    </citation>
    <scope>NUCLEOTIDE SEQUENCE [LARGE SCALE GENOMIC DNA]</scope>
    <source>
        <strain evidence="8 9">CGMCC 4.5727</strain>
    </source>
</reference>
<dbReference type="InterPro" id="IPR001486">
    <property type="entry name" value="Hemoglobin_trunc"/>
</dbReference>
<dbReference type="InterPro" id="IPR011008">
    <property type="entry name" value="Dimeric_a/b-barrel"/>
</dbReference>
<dbReference type="Gene3D" id="1.10.490.10">
    <property type="entry name" value="Globins"/>
    <property type="match status" value="1"/>
</dbReference>
<evidence type="ECO:0000313" key="8">
    <source>
        <dbReference type="EMBL" id="SDK40455.1"/>
    </source>
</evidence>
<dbReference type="CDD" id="cd14775">
    <property type="entry name" value="TrHb2_O-like"/>
    <property type="match status" value="1"/>
</dbReference>
<evidence type="ECO:0000313" key="9">
    <source>
        <dbReference type="Proteomes" id="UP000199155"/>
    </source>
</evidence>
<sequence>MSSSRTVEYIRYTVAADGAEEFIAAYARAAESLAASPQCVDYELRRCEEEPESFILRITWTSTREHMETFRASAEFRAFFAEVGPYVKDIAEMRHYAPTGVAGQGAAVPSLYAWAGGAKSFERLTEAFYAKVVADDLLGGLFRDLPHEHAGHVALWIAEVFGGPKTYSEELGGHRHMALKHLGKHITEAQRRRWVNLLLDAADEAELPGDPEFRSAFVAYVEWGTRMALYYSNDASDEDCPPDQPMPAWGWGVPGGPYRP</sequence>
<dbReference type="AlphaFoldDB" id="A0A1G9BNM3"/>
<dbReference type="InterPro" id="IPR007138">
    <property type="entry name" value="ABM_dom"/>
</dbReference>
<dbReference type="Gene3D" id="3.30.70.100">
    <property type="match status" value="1"/>
</dbReference>
<evidence type="ECO:0000256" key="4">
    <source>
        <dbReference type="ARBA" id="ARBA00023004"/>
    </source>
</evidence>
<keyword evidence="1" id="KW-0813">Transport</keyword>
<protein>
    <submittedName>
        <fullName evidence="8">Truncated hemoglobin YjbI</fullName>
    </submittedName>
</protein>
<dbReference type="SUPFAM" id="SSF54909">
    <property type="entry name" value="Dimeric alpha+beta barrel"/>
    <property type="match status" value="1"/>
</dbReference>
<feature type="domain" description="ABM" evidence="7">
    <location>
        <begin position="6"/>
        <end position="96"/>
    </location>
</feature>
<evidence type="ECO:0000259" key="7">
    <source>
        <dbReference type="PROSITE" id="PS51725"/>
    </source>
</evidence>
<proteinExistence type="predicted"/>
<gene>
    <name evidence="8" type="ORF">SAMN05421806_107132</name>
</gene>
<dbReference type="GO" id="GO:0046872">
    <property type="term" value="F:metal ion binding"/>
    <property type="evidence" value="ECO:0007669"/>
    <property type="project" value="UniProtKB-KW"/>
</dbReference>
<dbReference type="Pfam" id="PF01152">
    <property type="entry name" value="Bac_globin"/>
    <property type="match status" value="1"/>
</dbReference>
<keyword evidence="9" id="KW-1185">Reference proteome</keyword>
<organism evidence="8 9">
    <name type="scientific">Streptomyces indicus</name>
    <dbReference type="NCBI Taxonomy" id="417292"/>
    <lineage>
        <taxon>Bacteria</taxon>
        <taxon>Bacillati</taxon>
        <taxon>Actinomycetota</taxon>
        <taxon>Actinomycetes</taxon>
        <taxon>Kitasatosporales</taxon>
        <taxon>Streptomycetaceae</taxon>
        <taxon>Streptomyces</taxon>
    </lineage>
</organism>
<dbReference type="InterPro" id="IPR012292">
    <property type="entry name" value="Globin/Proto"/>
</dbReference>
<dbReference type="Proteomes" id="UP000199155">
    <property type="component" value="Unassembled WGS sequence"/>
</dbReference>
<dbReference type="GO" id="GO:0020037">
    <property type="term" value="F:heme binding"/>
    <property type="evidence" value="ECO:0007669"/>
    <property type="project" value="InterPro"/>
</dbReference>
<dbReference type="PROSITE" id="PS51725">
    <property type="entry name" value="ABM"/>
    <property type="match status" value="1"/>
</dbReference>
<evidence type="ECO:0000256" key="6">
    <source>
        <dbReference type="SAM" id="MobiDB-lite"/>
    </source>
</evidence>
<keyword evidence="4 5" id="KW-0408">Iron</keyword>
<accession>A0A1G9BNM3</accession>
<feature type="binding site" description="distal binding residue" evidence="5">
    <location>
        <position position="152"/>
    </location>
    <ligand>
        <name>heme</name>
        <dbReference type="ChEBI" id="CHEBI:30413"/>
    </ligand>
    <ligandPart>
        <name>Fe</name>
        <dbReference type="ChEBI" id="CHEBI:18248"/>
    </ligandPart>
</feature>
<dbReference type="Pfam" id="PF03992">
    <property type="entry name" value="ABM"/>
    <property type="match status" value="1"/>
</dbReference>
<dbReference type="STRING" id="417292.SAMN05421806_107132"/>
<evidence type="ECO:0000256" key="1">
    <source>
        <dbReference type="ARBA" id="ARBA00022448"/>
    </source>
</evidence>
<dbReference type="InterPro" id="IPR009050">
    <property type="entry name" value="Globin-like_sf"/>
</dbReference>